<feature type="compositionally biased region" description="Polar residues" evidence="1">
    <location>
        <begin position="77"/>
        <end position="89"/>
    </location>
</feature>
<dbReference type="GO" id="GO:0030008">
    <property type="term" value="C:TRAPP complex"/>
    <property type="evidence" value="ECO:0007669"/>
    <property type="project" value="TreeGrafter"/>
</dbReference>
<dbReference type="Gene3D" id="1.25.40.10">
    <property type="entry name" value="Tetratricopeptide repeat domain"/>
    <property type="match status" value="1"/>
</dbReference>
<dbReference type="InterPro" id="IPR019734">
    <property type="entry name" value="TPR_rpt"/>
</dbReference>
<name>A0A381L602_BLUGR</name>
<dbReference type="OrthoDB" id="428342at2759"/>
<organism evidence="2">
    <name type="scientific">Blumeria graminis f. sp. tritici 96224</name>
    <dbReference type="NCBI Taxonomy" id="1268274"/>
    <lineage>
        <taxon>Eukaryota</taxon>
        <taxon>Fungi</taxon>
        <taxon>Dikarya</taxon>
        <taxon>Ascomycota</taxon>
        <taxon>Pezizomycotina</taxon>
        <taxon>Leotiomycetes</taxon>
        <taxon>Erysiphales</taxon>
        <taxon>Erysiphaceae</taxon>
        <taxon>Blumeria</taxon>
    </lineage>
</organism>
<evidence type="ECO:0000256" key="1">
    <source>
        <dbReference type="SAM" id="MobiDB-lite"/>
    </source>
</evidence>
<feature type="region of interest" description="Disordered" evidence="1">
    <location>
        <begin position="1"/>
        <end position="89"/>
    </location>
</feature>
<proteinExistence type="predicted"/>
<accession>A0A381L602</accession>
<dbReference type="PANTHER" id="PTHR21581:SF6">
    <property type="entry name" value="TRAFFICKING PROTEIN PARTICLE COMPLEX SUBUNIT 12"/>
    <property type="match status" value="1"/>
</dbReference>
<dbReference type="InterPro" id="IPR011990">
    <property type="entry name" value="TPR-like_helical_dom_sf"/>
</dbReference>
<dbReference type="EMBL" id="UIGY01000047">
    <property type="protein sequence ID" value="SUZ09313.1"/>
    <property type="molecule type" value="Genomic_DNA"/>
</dbReference>
<dbReference type="Pfam" id="PF13174">
    <property type="entry name" value="TPR_6"/>
    <property type="match status" value="1"/>
</dbReference>
<protein>
    <submittedName>
        <fullName evidence="2">Bgt-2189</fullName>
    </submittedName>
</protein>
<dbReference type="GO" id="GO:0005794">
    <property type="term" value="C:Golgi apparatus"/>
    <property type="evidence" value="ECO:0007669"/>
    <property type="project" value="TreeGrafter"/>
</dbReference>
<dbReference type="PANTHER" id="PTHR21581">
    <property type="entry name" value="D-ALANYL-D-ALANINE CARBOXYPEPTIDASE"/>
    <property type="match status" value="1"/>
</dbReference>
<evidence type="ECO:0000313" key="2">
    <source>
        <dbReference type="EMBL" id="SUZ09313.1"/>
    </source>
</evidence>
<dbReference type="SUPFAM" id="SSF48452">
    <property type="entry name" value="TPR-like"/>
    <property type="match status" value="1"/>
</dbReference>
<feature type="compositionally biased region" description="Low complexity" evidence="1">
    <location>
        <begin position="49"/>
        <end position="76"/>
    </location>
</feature>
<dbReference type="AlphaFoldDB" id="A0A381L602"/>
<reference evidence="2" key="1">
    <citation type="submission" date="2018-07" db="EMBL/GenBank/DDBJ databases">
        <authorList>
            <person name="Quirk P.G."/>
            <person name="Krulwich T.A."/>
        </authorList>
    </citation>
    <scope>NUCLEOTIDE SEQUENCE</scope>
    <source>
        <strain evidence="2">96224</strain>
    </source>
</reference>
<feature type="compositionally biased region" description="Polar residues" evidence="1">
    <location>
        <begin position="38"/>
        <end position="48"/>
    </location>
</feature>
<gene>
    <name evidence="2" type="ORF">BGT96224V2_LOCUS2466</name>
</gene>
<sequence>MDATPPPSTLLPSAAKHTRQGSIGRVLPKRPVRGALDISNSPIHTAQASTSLSPSNNSTSNSRLSPNRSSLSYSTTLNNQSPSRIYPSSPSLSKDFSALLHPSLYHTLTPIDIPPPLRNLALQPDTSTSLADLISSGHFRSAAVKAAQTLTIPGQSLNPGEIFDLVYRRLACLTLCNQTAIAAQEVKALGDLNSAHYRDVDTGKHLIPWELRLLAVRLQGIGFGDSRRSVMGYYELVDEARLNLSSLKKEATLNSDEEDVRKAIEREISLWEYRLGELGIRVASALIEMEDFEGATCFLASIQSCPSTHHLLSQRALLHLHLGDLNEAHRCAPDDKLILALSNMAAAQYNDAIKCWEELIDTNPNSKDLALWKQNMAVSLIYLGRLDEARTLLESLLDDDGHTFHALTFNLSTVYELSTERSRTLKITLAERVAKVLESNRDRAKEACAPVVGWEKVNSDFKL</sequence>